<name>A0A8J5NZ90_FUSOX</name>
<evidence type="ECO:0000313" key="1">
    <source>
        <dbReference type="EMBL" id="KAG7409157.1"/>
    </source>
</evidence>
<dbReference type="AlphaFoldDB" id="A0A8J5NZ90"/>
<reference evidence="1" key="1">
    <citation type="submission" date="2021-04" db="EMBL/GenBank/DDBJ databases">
        <title>First draft genome resource for Brassicaceae pathogens Fusarium oxysporum f. sp. raphani and Fusarium oxysporum f. sp. rapae.</title>
        <authorList>
            <person name="Asai S."/>
        </authorList>
    </citation>
    <scope>NUCLEOTIDE SEQUENCE</scope>
    <source>
        <strain evidence="1">Tf1208</strain>
    </source>
</reference>
<comment type="caution">
    <text evidence="1">The sequence shown here is derived from an EMBL/GenBank/DDBJ whole genome shotgun (WGS) entry which is preliminary data.</text>
</comment>
<sequence length="389" mass="42952">MATKLDKLPRETFNSIASVSAQVRDAISASLPIGPEEYLTITVPGTDESKHIFPPANVRQAEASLVEAMMPIAKLAVSNERKNVALPGTSKIIVEIYLDKEMKWAEQQQIWEEAKIKATREAEDAFNEGTKDYGKFYKNAPQAEWMDWVINGKKPAVDFTFGMIQMDSMARIESSKESMRNSAIDDPSSDGEVYGVGLIPKLGLHPLNGSDGTTWSRITLSCSASDIQTHESGTIGFGLWTLASANLHEELRREMASYDVRISFSTLVVNIDRPWLHIELFSDTDFEAQRGVKVSPSPSRLHEVIKNQEDDKSGEWAFPAYPTCFIIAADTTIQFTSKPKALEEFWKGGGEMVGYGPWSVSGSAVAEQIRLESTPTGYKISFGAPQIIG</sequence>
<gene>
    <name evidence="1" type="ORF">Forpe1208_v011595</name>
</gene>
<organism evidence="1 2">
    <name type="scientific">Fusarium oxysporum f. sp. rapae</name>
    <dbReference type="NCBI Taxonomy" id="485398"/>
    <lineage>
        <taxon>Eukaryota</taxon>
        <taxon>Fungi</taxon>
        <taxon>Dikarya</taxon>
        <taxon>Ascomycota</taxon>
        <taxon>Pezizomycotina</taxon>
        <taxon>Sordariomycetes</taxon>
        <taxon>Hypocreomycetidae</taxon>
        <taxon>Hypocreales</taxon>
        <taxon>Nectriaceae</taxon>
        <taxon>Fusarium</taxon>
        <taxon>Fusarium oxysporum species complex</taxon>
    </lineage>
</organism>
<evidence type="ECO:0000313" key="2">
    <source>
        <dbReference type="Proteomes" id="UP000694050"/>
    </source>
</evidence>
<dbReference type="Proteomes" id="UP000694050">
    <property type="component" value="Unassembled WGS sequence"/>
</dbReference>
<protein>
    <submittedName>
        <fullName evidence="1">Uncharacterized protein</fullName>
    </submittedName>
</protein>
<dbReference type="EMBL" id="JAELUQ010000008">
    <property type="protein sequence ID" value="KAG7409157.1"/>
    <property type="molecule type" value="Genomic_DNA"/>
</dbReference>
<accession>A0A8J5NZ90</accession>
<proteinExistence type="predicted"/>